<evidence type="ECO:0000313" key="9">
    <source>
        <dbReference type="EMBL" id="MCQ6958763.1"/>
    </source>
</evidence>
<dbReference type="InterPro" id="IPR004358">
    <property type="entry name" value="Sig_transdc_His_kin-like_C"/>
</dbReference>
<dbReference type="Pfam" id="PF02518">
    <property type="entry name" value="HATPase_c"/>
    <property type="match status" value="1"/>
</dbReference>
<evidence type="ECO:0000259" key="8">
    <source>
        <dbReference type="PROSITE" id="PS50109"/>
    </source>
</evidence>
<comment type="catalytic activity">
    <reaction evidence="1">
        <text>ATP + protein L-histidine = ADP + protein N-phospho-L-histidine.</text>
        <dbReference type="EC" id="2.7.13.3"/>
    </reaction>
</comment>
<evidence type="ECO:0000256" key="3">
    <source>
        <dbReference type="ARBA" id="ARBA00022553"/>
    </source>
</evidence>
<keyword evidence="6" id="KW-0902">Two-component regulatory system</keyword>
<dbReference type="InterPro" id="IPR003594">
    <property type="entry name" value="HATPase_dom"/>
</dbReference>
<dbReference type="PANTHER" id="PTHR43711:SF26">
    <property type="entry name" value="SENSOR HISTIDINE KINASE RCSC"/>
    <property type="match status" value="1"/>
</dbReference>
<dbReference type="SUPFAM" id="SSF47384">
    <property type="entry name" value="Homodimeric domain of signal transducing histidine kinase"/>
    <property type="match status" value="1"/>
</dbReference>
<comment type="caution">
    <text evidence="9">The sequence shown here is derived from an EMBL/GenBank/DDBJ whole genome shotgun (WGS) entry which is preliminary data.</text>
</comment>
<dbReference type="EMBL" id="JANHOH010000002">
    <property type="protein sequence ID" value="MCQ6958763.1"/>
    <property type="molecule type" value="Genomic_DNA"/>
</dbReference>
<keyword evidence="4" id="KW-0808">Transferase</keyword>
<dbReference type="SMART" id="SM00388">
    <property type="entry name" value="HisKA"/>
    <property type="match status" value="1"/>
</dbReference>
<evidence type="ECO:0000256" key="5">
    <source>
        <dbReference type="ARBA" id="ARBA00022777"/>
    </source>
</evidence>
<protein>
    <recommendedName>
        <fullName evidence="2">histidine kinase</fullName>
        <ecNumber evidence="2">2.7.13.3</ecNumber>
    </recommendedName>
</protein>
<evidence type="ECO:0000256" key="6">
    <source>
        <dbReference type="ARBA" id="ARBA00023012"/>
    </source>
</evidence>
<keyword evidence="5 9" id="KW-0418">Kinase</keyword>
<name>A0ABT1T496_9SPHI</name>
<dbReference type="CDD" id="cd00075">
    <property type="entry name" value="HATPase"/>
    <property type="match status" value="1"/>
</dbReference>
<evidence type="ECO:0000256" key="7">
    <source>
        <dbReference type="SAM" id="Phobius"/>
    </source>
</evidence>
<keyword evidence="7" id="KW-1133">Transmembrane helix</keyword>
<organism evidence="9 10">
    <name type="scientific">Mucilaginibacter aquariorum</name>
    <dbReference type="NCBI Taxonomy" id="2967225"/>
    <lineage>
        <taxon>Bacteria</taxon>
        <taxon>Pseudomonadati</taxon>
        <taxon>Bacteroidota</taxon>
        <taxon>Sphingobacteriia</taxon>
        <taxon>Sphingobacteriales</taxon>
        <taxon>Sphingobacteriaceae</taxon>
        <taxon>Mucilaginibacter</taxon>
    </lineage>
</organism>
<dbReference type="InterPro" id="IPR036097">
    <property type="entry name" value="HisK_dim/P_sf"/>
</dbReference>
<feature type="transmembrane region" description="Helical" evidence="7">
    <location>
        <begin position="34"/>
        <end position="55"/>
    </location>
</feature>
<dbReference type="PRINTS" id="PR00344">
    <property type="entry name" value="BCTRLSENSOR"/>
</dbReference>
<dbReference type="Gene3D" id="1.10.287.130">
    <property type="match status" value="1"/>
</dbReference>
<dbReference type="InterPro" id="IPR050736">
    <property type="entry name" value="Sensor_HK_Regulatory"/>
</dbReference>
<dbReference type="InterPro" id="IPR005467">
    <property type="entry name" value="His_kinase_dom"/>
</dbReference>
<reference evidence="9 10" key="1">
    <citation type="submission" date="2022-07" db="EMBL/GenBank/DDBJ databases">
        <title>Mucilaginibacter sp. JC4.</title>
        <authorList>
            <person name="Le V."/>
            <person name="Ko S.-R."/>
            <person name="Ahn C.-Y."/>
            <person name="Oh H.-M."/>
        </authorList>
    </citation>
    <scope>NUCLEOTIDE SEQUENCE [LARGE SCALE GENOMIC DNA]</scope>
    <source>
        <strain evidence="9 10">JC4</strain>
    </source>
</reference>
<evidence type="ECO:0000256" key="4">
    <source>
        <dbReference type="ARBA" id="ARBA00022679"/>
    </source>
</evidence>
<dbReference type="PROSITE" id="PS50109">
    <property type="entry name" value="HIS_KIN"/>
    <property type="match status" value="1"/>
</dbReference>
<sequence>MKSPEGNISQSFFSGGRRIAGRRLSPKALKGFRLFFYLGCITSLVLVVVMGMASYRALKRQQKLEKWVEHTYKVLRKTDSISMYFNQTMLLGDGFKGINQHHEVTLNTTYHNRLIIQVNNLTALIKDNRLGTKEVLLLKQQIDSLFRTRYSDSQQFRAQLGKINETLLRTKLLEESLLLNRENAYNRSSKQTQVIVVVGSGLILLIVSILIYLILTELKSRIRAYQEEHELNQLKSSFITLASHEFRTPLSSILLSATLIERYLERNDKEPVLKHAEKIRQVVHNLENILEDFLSMDKLEEGLIKPEFSTFDLAKLCGDVMAKFRLTAKAGQRLHYELPNAQQTVNLDSSLIEKALGGLLSNAIKYAGDEAHIWLTTEVTTDKVIISVKDNGVGIAEEDQKKLSTLFYRVDNTGHIAGTGLGLNIVKRYVQLMGGVLELSSVPNKETCFSMSFPIKKL</sequence>
<gene>
    <name evidence="9" type="ORF">NPE20_12375</name>
</gene>
<dbReference type="GO" id="GO:0016301">
    <property type="term" value="F:kinase activity"/>
    <property type="evidence" value="ECO:0007669"/>
    <property type="project" value="UniProtKB-KW"/>
</dbReference>
<dbReference type="SUPFAM" id="SSF55874">
    <property type="entry name" value="ATPase domain of HSP90 chaperone/DNA topoisomerase II/histidine kinase"/>
    <property type="match status" value="1"/>
</dbReference>
<keyword evidence="7" id="KW-0812">Transmembrane</keyword>
<keyword evidence="7" id="KW-0472">Membrane</keyword>
<dbReference type="InterPro" id="IPR003661">
    <property type="entry name" value="HisK_dim/P_dom"/>
</dbReference>
<proteinExistence type="predicted"/>
<dbReference type="Proteomes" id="UP001204376">
    <property type="component" value="Unassembled WGS sequence"/>
</dbReference>
<feature type="domain" description="Histidine kinase" evidence="8">
    <location>
        <begin position="241"/>
        <end position="457"/>
    </location>
</feature>
<dbReference type="Gene3D" id="3.30.565.10">
    <property type="entry name" value="Histidine kinase-like ATPase, C-terminal domain"/>
    <property type="match status" value="1"/>
</dbReference>
<dbReference type="SMART" id="SM00387">
    <property type="entry name" value="HATPase_c"/>
    <property type="match status" value="1"/>
</dbReference>
<dbReference type="PANTHER" id="PTHR43711">
    <property type="entry name" value="TWO-COMPONENT HISTIDINE KINASE"/>
    <property type="match status" value="1"/>
</dbReference>
<dbReference type="EC" id="2.7.13.3" evidence="2"/>
<keyword evidence="10" id="KW-1185">Reference proteome</keyword>
<dbReference type="CDD" id="cd00082">
    <property type="entry name" value="HisKA"/>
    <property type="match status" value="1"/>
</dbReference>
<dbReference type="Pfam" id="PF00512">
    <property type="entry name" value="HisKA"/>
    <property type="match status" value="1"/>
</dbReference>
<dbReference type="InterPro" id="IPR036890">
    <property type="entry name" value="HATPase_C_sf"/>
</dbReference>
<dbReference type="RefSeq" id="WP_256538960.1">
    <property type="nucleotide sequence ID" value="NZ_JANHOH010000002.1"/>
</dbReference>
<keyword evidence="3" id="KW-0597">Phosphoprotein</keyword>
<evidence type="ECO:0000256" key="2">
    <source>
        <dbReference type="ARBA" id="ARBA00012438"/>
    </source>
</evidence>
<accession>A0ABT1T496</accession>
<feature type="transmembrane region" description="Helical" evidence="7">
    <location>
        <begin position="194"/>
        <end position="215"/>
    </location>
</feature>
<evidence type="ECO:0000313" key="10">
    <source>
        <dbReference type="Proteomes" id="UP001204376"/>
    </source>
</evidence>
<evidence type="ECO:0000256" key="1">
    <source>
        <dbReference type="ARBA" id="ARBA00000085"/>
    </source>
</evidence>